<dbReference type="EMBL" id="QPFP01000091">
    <property type="protein sequence ID" value="TEB22445.1"/>
    <property type="molecule type" value="Genomic_DNA"/>
</dbReference>
<sequence length="132" mass="14540">MSTDVYTLGTSTNSIASAEQPVVRPGIVLQIPVSRATLASAKPYSRCFRNRLYLSRWHVDLSSAWYNQQNILEDSRKASAPTHLNNEMATELRTGPSHQSTLPSEADTTWGDLHVDTGCCECCDAARVPGTW</sequence>
<proteinExistence type="predicted"/>
<accession>A0A4Y7SKU2</accession>
<evidence type="ECO:0000313" key="2">
    <source>
        <dbReference type="Proteomes" id="UP000298030"/>
    </source>
</evidence>
<dbReference type="AlphaFoldDB" id="A0A4Y7SKU2"/>
<keyword evidence="2" id="KW-1185">Reference proteome</keyword>
<organism evidence="1 2">
    <name type="scientific">Coprinellus micaceus</name>
    <name type="common">Glistening ink-cap mushroom</name>
    <name type="synonym">Coprinus micaceus</name>
    <dbReference type="NCBI Taxonomy" id="71717"/>
    <lineage>
        <taxon>Eukaryota</taxon>
        <taxon>Fungi</taxon>
        <taxon>Dikarya</taxon>
        <taxon>Basidiomycota</taxon>
        <taxon>Agaricomycotina</taxon>
        <taxon>Agaricomycetes</taxon>
        <taxon>Agaricomycetidae</taxon>
        <taxon>Agaricales</taxon>
        <taxon>Agaricineae</taxon>
        <taxon>Psathyrellaceae</taxon>
        <taxon>Coprinellus</taxon>
    </lineage>
</organism>
<name>A0A4Y7SKU2_COPMI</name>
<protein>
    <submittedName>
        <fullName evidence="1">Uncharacterized protein</fullName>
    </submittedName>
</protein>
<reference evidence="1 2" key="1">
    <citation type="journal article" date="2019" name="Nat. Ecol. Evol.">
        <title>Megaphylogeny resolves global patterns of mushroom evolution.</title>
        <authorList>
            <person name="Varga T."/>
            <person name="Krizsan K."/>
            <person name="Foldi C."/>
            <person name="Dima B."/>
            <person name="Sanchez-Garcia M."/>
            <person name="Sanchez-Ramirez S."/>
            <person name="Szollosi G.J."/>
            <person name="Szarkandi J.G."/>
            <person name="Papp V."/>
            <person name="Albert L."/>
            <person name="Andreopoulos W."/>
            <person name="Angelini C."/>
            <person name="Antonin V."/>
            <person name="Barry K.W."/>
            <person name="Bougher N.L."/>
            <person name="Buchanan P."/>
            <person name="Buyck B."/>
            <person name="Bense V."/>
            <person name="Catcheside P."/>
            <person name="Chovatia M."/>
            <person name="Cooper J."/>
            <person name="Damon W."/>
            <person name="Desjardin D."/>
            <person name="Finy P."/>
            <person name="Geml J."/>
            <person name="Haridas S."/>
            <person name="Hughes K."/>
            <person name="Justo A."/>
            <person name="Karasinski D."/>
            <person name="Kautmanova I."/>
            <person name="Kiss B."/>
            <person name="Kocsube S."/>
            <person name="Kotiranta H."/>
            <person name="LaButti K.M."/>
            <person name="Lechner B.E."/>
            <person name="Liimatainen K."/>
            <person name="Lipzen A."/>
            <person name="Lukacs Z."/>
            <person name="Mihaltcheva S."/>
            <person name="Morgado L.N."/>
            <person name="Niskanen T."/>
            <person name="Noordeloos M.E."/>
            <person name="Ohm R.A."/>
            <person name="Ortiz-Santana B."/>
            <person name="Ovrebo C."/>
            <person name="Racz N."/>
            <person name="Riley R."/>
            <person name="Savchenko A."/>
            <person name="Shiryaev A."/>
            <person name="Soop K."/>
            <person name="Spirin V."/>
            <person name="Szebenyi C."/>
            <person name="Tomsovsky M."/>
            <person name="Tulloss R.E."/>
            <person name="Uehling J."/>
            <person name="Grigoriev I.V."/>
            <person name="Vagvolgyi C."/>
            <person name="Papp T."/>
            <person name="Martin F.M."/>
            <person name="Miettinen O."/>
            <person name="Hibbett D.S."/>
            <person name="Nagy L.G."/>
        </authorList>
    </citation>
    <scope>NUCLEOTIDE SEQUENCE [LARGE SCALE GENOMIC DNA]</scope>
    <source>
        <strain evidence="1 2">FP101781</strain>
    </source>
</reference>
<gene>
    <name evidence="1" type="ORF">FA13DRAFT_1509217</name>
</gene>
<comment type="caution">
    <text evidence="1">The sequence shown here is derived from an EMBL/GenBank/DDBJ whole genome shotgun (WGS) entry which is preliminary data.</text>
</comment>
<evidence type="ECO:0000313" key="1">
    <source>
        <dbReference type="EMBL" id="TEB22445.1"/>
    </source>
</evidence>
<dbReference type="Proteomes" id="UP000298030">
    <property type="component" value="Unassembled WGS sequence"/>
</dbReference>